<keyword evidence="2" id="KW-1185">Reference proteome</keyword>
<dbReference type="EMBL" id="FUYC01000008">
    <property type="protein sequence ID" value="SKA85746.1"/>
    <property type="molecule type" value="Genomic_DNA"/>
</dbReference>
<sequence length="89" mass="10526">MLDSFLRITLNGSVFISEVIAEVFKLLFTFRIIVQDCGFGFFYLFRIKVVRNFLKKIEVWFENIRSLSNRMLGAFSIEDREFYLVPSLA</sequence>
<protein>
    <submittedName>
        <fullName evidence="1">Uncharacterized protein</fullName>
    </submittedName>
</protein>
<reference evidence="1 2" key="1">
    <citation type="submission" date="2017-02" db="EMBL/GenBank/DDBJ databases">
        <authorList>
            <person name="Peterson S.W."/>
        </authorList>
    </citation>
    <scope>NUCLEOTIDE SEQUENCE [LARGE SCALE GENOMIC DNA]</scope>
    <source>
        <strain evidence="1 2">DSM 16080</strain>
    </source>
</reference>
<evidence type="ECO:0000313" key="2">
    <source>
        <dbReference type="Proteomes" id="UP000190027"/>
    </source>
</evidence>
<proteinExistence type="predicted"/>
<accession>A0A1T4X844</accession>
<gene>
    <name evidence="1" type="ORF">SAMN02745704_01918</name>
</gene>
<name>A0A1T4X844_9BACT</name>
<dbReference type="AlphaFoldDB" id="A0A1T4X844"/>
<dbReference type="Proteomes" id="UP000190027">
    <property type="component" value="Unassembled WGS sequence"/>
</dbReference>
<evidence type="ECO:0000313" key="1">
    <source>
        <dbReference type="EMBL" id="SKA85746.1"/>
    </source>
</evidence>
<organism evidence="1 2">
    <name type="scientific">Paucidesulfovibrio gracilis DSM 16080</name>
    <dbReference type="NCBI Taxonomy" id="1121449"/>
    <lineage>
        <taxon>Bacteria</taxon>
        <taxon>Pseudomonadati</taxon>
        <taxon>Thermodesulfobacteriota</taxon>
        <taxon>Desulfovibrionia</taxon>
        <taxon>Desulfovibrionales</taxon>
        <taxon>Desulfovibrionaceae</taxon>
        <taxon>Paucidesulfovibrio</taxon>
    </lineage>
</organism>